<dbReference type="EMBL" id="BMEA01000002">
    <property type="protein sequence ID" value="GGB84872.1"/>
    <property type="molecule type" value="Genomic_DNA"/>
</dbReference>
<feature type="transmembrane region" description="Helical" evidence="1">
    <location>
        <begin position="365"/>
        <end position="393"/>
    </location>
</feature>
<dbReference type="AlphaFoldDB" id="A0A8H9FUQ0"/>
<dbReference type="Proteomes" id="UP000628079">
    <property type="component" value="Unassembled WGS sequence"/>
</dbReference>
<protein>
    <submittedName>
        <fullName evidence="2">Uncharacterized protein</fullName>
    </submittedName>
</protein>
<feature type="transmembrane region" description="Helical" evidence="1">
    <location>
        <begin position="271"/>
        <end position="290"/>
    </location>
</feature>
<sequence length="558" mass="57010">MLVTVATVAVPRVGLRGGFERLPSAAVVVVATLCSASLVSGLVGLDVTSSPWPARVLLGALGIVLVVGAQILAVGSPPTASHSRVELIVSTLPAGVMALLWILIAASPLGTATSWFLSGDHLRHLALVTRTLDAGALEYTSQSYPRGWHAALALLWSSSGLDRDAEGLAALIRLQSLATWLVLVLIALALGLTASTLTRSRDDRPLVTGAAGCLTGALVVGRGFFGDYVPRGFQTSLVALLIVSAVVLRLTRSRSDRGALVVASVGVTLMAHVWQVLLPVVGLLLVLVLRERWQAALPRRSLIADVVVLLATTALAIPGVLGALHGYGVGAIAVPGDVPPPALGWIVVVALSGAVLAMRTPRALLTPLVVAVGASVATALGLMLVSGVGWSSYYPNKTIWTAAALGLPLVCSAAAGLLPRSVSGVSGRAVVALVASVVMGLVTISLAAPVAGLRGAWSAADGDVVIDTVTTPAAADAAVVWAVGSEVDDATSQLLLDFYSATSTTPPLGLAPRGIDEQCRLLEEAGAPLVLSDAVEADVRSRFTCVPQLDIVRVEAAP</sequence>
<keyword evidence="1" id="KW-0812">Transmembrane</keyword>
<proteinExistence type="predicted"/>
<evidence type="ECO:0000313" key="2">
    <source>
        <dbReference type="EMBL" id="GGB84872.1"/>
    </source>
</evidence>
<feature type="transmembrane region" description="Helical" evidence="1">
    <location>
        <begin position="302"/>
        <end position="322"/>
    </location>
</feature>
<keyword evidence="1" id="KW-0472">Membrane</keyword>
<reference evidence="2" key="2">
    <citation type="submission" date="2020-09" db="EMBL/GenBank/DDBJ databases">
        <authorList>
            <person name="Sun Q."/>
            <person name="Zhou Y."/>
        </authorList>
    </citation>
    <scope>NUCLEOTIDE SEQUENCE</scope>
    <source>
        <strain evidence="2">CGMCC 1.10749</strain>
    </source>
</reference>
<keyword evidence="1" id="KW-1133">Transmembrane helix</keyword>
<feature type="transmembrane region" description="Helical" evidence="1">
    <location>
        <begin position="177"/>
        <end position="194"/>
    </location>
</feature>
<accession>A0A8H9FUQ0</accession>
<organism evidence="2 3">
    <name type="scientific">Knoellia flava</name>
    <dbReference type="NCBI Taxonomy" id="913969"/>
    <lineage>
        <taxon>Bacteria</taxon>
        <taxon>Bacillati</taxon>
        <taxon>Actinomycetota</taxon>
        <taxon>Actinomycetes</taxon>
        <taxon>Micrococcales</taxon>
        <taxon>Intrasporangiaceae</taxon>
        <taxon>Knoellia</taxon>
    </lineage>
</organism>
<feature type="transmembrane region" description="Helical" evidence="1">
    <location>
        <begin position="57"/>
        <end position="76"/>
    </location>
</feature>
<gene>
    <name evidence="2" type="ORF">GCM10011314_25670</name>
</gene>
<feature type="transmembrane region" description="Helical" evidence="1">
    <location>
        <begin position="206"/>
        <end position="225"/>
    </location>
</feature>
<evidence type="ECO:0000256" key="1">
    <source>
        <dbReference type="SAM" id="Phobius"/>
    </source>
</evidence>
<feature type="transmembrane region" description="Helical" evidence="1">
    <location>
        <begin position="399"/>
        <end position="418"/>
    </location>
</feature>
<reference evidence="2" key="1">
    <citation type="journal article" date="2014" name="Int. J. Syst. Evol. Microbiol.">
        <title>Complete genome sequence of Corynebacterium casei LMG S-19264T (=DSM 44701T), isolated from a smear-ripened cheese.</title>
        <authorList>
            <consortium name="US DOE Joint Genome Institute (JGI-PGF)"/>
            <person name="Walter F."/>
            <person name="Albersmeier A."/>
            <person name="Kalinowski J."/>
            <person name="Ruckert C."/>
        </authorList>
    </citation>
    <scope>NUCLEOTIDE SEQUENCE</scope>
    <source>
        <strain evidence="2">CGMCC 1.10749</strain>
    </source>
</reference>
<name>A0A8H9FUQ0_9MICO</name>
<comment type="caution">
    <text evidence="2">The sequence shown here is derived from an EMBL/GenBank/DDBJ whole genome shotgun (WGS) entry which is preliminary data.</text>
</comment>
<feature type="transmembrane region" description="Helical" evidence="1">
    <location>
        <begin position="232"/>
        <end position="251"/>
    </location>
</feature>
<feature type="transmembrane region" description="Helical" evidence="1">
    <location>
        <begin position="25"/>
        <end position="45"/>
    </location>
</feature>
<feature type="transmembrane region" description="Helical" evidence="1">
    <location>
        <begin position="430"/>
        <end position="451"/>
    </location>
</feature>
<evidence type="ECO:0000313" key="3">
    <source>
        <dbReference type="Proteomes" id="UP000628079"/>
    </source>
</evidence>
<feature type="transmembrane region" description="Helical" evidence="1">
    <location>
        <begin position="96"/>
        <end position="117"/>
    </location>
</feature>
<feature type="transmembrane region" description="Helical" evidence="1">
    <location>
        <begin position="342"/>
        <end position="358"/>
    </location>
</feature>